<feature type="compositionally biased region" description="Polar residues" evidence="1">
    <location>
        <begin position="78"/>
        <end position="99"/>
    </location>
</feature>
<name>A0ABD3EXJ8_9STRA</name>
<comment type="caution">
    <text evidence="2">The sequence shown here is derived from an EMBL/GenBank/DDBJ whole genome shotgun (WGS) entry which is preliminary data.</text>
</comment>
<dbReference type="PANTHER" id="PTHR13510:SF44">
    <property type="entry name" value="RABENOSYN-5"/>
    <property type="match status" value="1"/>
</dbReference>
<gene>
    <name evidence="2" type="ORF">V7S43_015900</name>
</gene>
<evidence type="ECO:0008006" key="4">
    <source>
        <dbReference type="Google" id="ProtNLM"/>
    </source>
</evidence>
<dbReference type="InterPro" id="IPR011011">
    <property type="entry name" value="Znf_FYVE_PHD"/>
</dbReference>
<dbReference type="InterPro" id="IPR013083">
    <property type="entry name" value="Znf_RING/FYVE/PHD"/>
</dbReference>
<organism evidence="2 3">
    <name type="scientific">Phytophthora oleae</name>
    <dbReference type="NCBI Taxonomy" id="2107226"/>
    <lineage>
        <taxon>Eukaryota</taxon>
        <taxon>Sar</taxon>
        <taxon>Stramenopiles</taxon>
        <taxon>Oomycota</taxon>
        <taxon>Peronosporomycetes</taxon>
        <taxon>Peronosporales</taxon>
        <taxon>Peronosporaceae</taxon>
        <taxon>Phytophthora</taxon>
    </lineage>
</organism>
<dbReference type="Gene3D" id="3.30.530.20">
    <property type="match status" value="1"/>
</dbReference>
<dbReference type="CDD" id="cd00065">
    <property type="entry name" value="FYVE_like_SF"/>
    <property type="match status" value="1"/>
</dbReference>
<dbReference type="SUPFAM" id="SSF57903">
    <property type="entry name" value="FYVE/PHD zinc finger"/>
    <property type="match status" value="1"/>
</dbReference>
<reference evidence="2 3" key="1">
    <citation type="submission" date="2024-09" db="EMBL/GenBank/DDBJ databases">
        <title>Genome sequencing and assembly of Phytophthora oleae, isolate VK10A, causative agent of rot of olive drupes.</title>
        <authorList>
            <person name="Conti Taguali S."/>
            <person name="Riolo M."/>
            <person name="La Spada F."/>
            <person name="Cacciola S.O."/>
            <person name="Dionisio G."/>
        </authorList>
    </citation>
    <scope>NUCLEOTIDE SEQUENCE [LARGE SCALE GENOMIC DNA]</scope>
    <source>
        <strain evidence="2 3">VK10A</strain>
    </source>
</reference>
<keyword evidence="3" id="KW-1185">Reference proteome</keyword>
<proteinExistence type="predicted"/>
<dbReference type="EMBL" id="JBIMZQ010000049">
    <property type="protein sequence ID" value="KAL3659016.1"/>
    <property type="molecule type" value="Genomic_DNA"/>
</dbReference>
<feature type="region of interest" description="Disordered" evidence="1">
    <location>
        <begin position="68"/>
        <end position="99"/>
    </location>
</feature>
<dbReference type="AlphaFoldDB" id="A0ABD3EXJ8"/>
<feature type="compositionally biased region" description="Basic and acidic residues" evidence="1">
    <location>
        <begin position="68"/>
        <end position="77"/>
    </location>
</feature>
<protein>
    <recommendedName>
        <fullName evidence="4">FYVE-type domain-containing protein</fullName>
    </recommendedName>
</protein>
<evidence type="ECO:0000313" key="2">
    <source>
        <dbReference type="EMBL" id="KAL3659016.1"/>
    </source>
</evidence>
<dbReference type="Proteomes" id="UP001632037">
    <property type="component" value="Unassembled WGS sequence"/>
</dbReference>
<evidence type="ECO:0000313" key="3">
    <source>
        <dbReference type="Proteomes" id="UP001632037"/>
    </source>
</evidence>
<sequence length="415" mass="46057">MKFTLPEDAFPALDLSKEQQDALIQEAEAVVRETLAANEAFLAEGSKFPNAKWRLIRGRDGLNVYRERHAPSSKTRESSGPLSPVSEATSYSTDSSRTWSEQHVTSSSSGFAKNPLFNRPVMVLHGTVDGSLDDCMFGTFASTDEAWKWRSSHINDRLDDARILATIRKPTHDDPFQFLGIKWFAKERPAVLSSIMQQRDYLIMEATGLTRDSKGQKVGYYLMHSISLPGVPELTDLGIIRAKLSLCFIDRQKGPGKVEKYARNYSNPGGKIPDRVAAAVGADAIISASRVVDYAYVKKLTWFMKEKGQQQRESRRESGQLKPKRCETCYKSFGMFALTSTSSSCQICRRAMCAKCSVVKKLTVDVSNTGAVKQCTLRFCLNCLMEAKEKSVWEMALSGVETASETSSASGSGYH</sequence>
<dbReference type="Gene3D" id="3.30.40.10">
    <property type="entry name" value="Zinc/RING finger domain, C3HC4 (zinc finger)"/>
    <property type="match status" value="1"/>
</dbReference>
<dbReference type="InterPro" id="IPR052727">
    <property type="entry name" value="Rab4/Rab5_effector"/>
</dbReference>
<dbReference type="InterPro" id="IPR023393">
    <property type="entry name" value="START-like_dom_sf"/>
</dbReference>
<evidence type="ECO:0000256" key="1">
    <source>
        <dbReference type="SAM" id="MobiDB-lite"/>
    </source>
</evidence>
<accession>A0ABD3EXJ8</accession>
<dbReference type="PANTHER" id="PTHR13510">
    <property type="entry name" value="FYVE-FINGER-CONTAINING RAB5 EFFECTOR PROTEIN RABENOSYN-5-RELATED"/>
    <property type="match status" value="1"/>
</dbReference>